<keyword evidence="2" id="KW-1185">Reference proteome</keyword>
<dbReference type="Proteomes" id="UP000250186">
    <property type="component" value="Unassembled WGS sequence"/>
</dbReference>
<evidence type="ECO:0000313" key="2">
    <source>
        <dbReference type="Proteomes" id="UP000250186"/>
    </source>
</evidence>
<comment type="caution">
    <text evidence="1">The sequence shown here is derived from an EMBL/GenBank/DDBJ whole genome shotgun (WGS) entry which is preliminary data.</text>
</comment>
<name>A0ABX9ES02_9GAMM</name>
<organism evidence="1 2">
    <name type="scientific">Lonsdalea populi</name>
    <dbReference type="NCBI Taxonomy" id="1172565"/>
    <lineage>
        <taxon>Bacteria</taxon>
        <taxon>Pseudomonadati</taxon>
        <taxon>Pseudomonadota</taxon>
        <taxon>Gammaproteobacteria</taxon>
        <taxon>Enterobacterales</taxon>
        <taxon>Pectobacteriaceae</taxon>
        <taxon>Lonsdalea</taxon>
    </lineage>
</organism>
<sequence>MIDVRQQMQFAVNSGLRQYTFHLLAMLPGQFVVRHAVYQRDRCSARNAGIGKHRQIAREGDDCAIGAAVRRQCIQRHDCALRKPDQRDPFRVFSHLVSVYRLLNNGIERGTCGDDAGVA</sequence>
<reference evidence="1 2" key="1">
    <citation type="submission" date="2016-02" db="EMBL/GenBank/DDBJ databases">
        <title>Species-wide whole genome sequencing reveals diversity, host range in Lonsdalea quercina.</title>
        <authorList>
            <person name="Li Y."/>
        </authorList>
    </citation>
    <scope>NUCLEOTIDE SEQUENCE [LARGE SCALE GENOMIC DNA]</scope>
    <source>
        <strain evidence="1 2">CFCC 12721</strain>
    </source>
</reference>
<protein>
    <submittedName>
        <fullName evidence="1">Uncharacterized protein</fullName>
    </submittedName>
</protein>
<dbReference type="EMBL" id="LUSW01000008">
    <property type="protein sequence ID" value="RAT36125.1"/>
    <property type="molecule type" value="Genomic_DNA"/>
</dbReference>
<proteinExistence type="predicted"/>
<accession>A0ABX9ES02</accession>
<gene>
    <name evidence="1" type="ORF">AU492_04880</name>
</gene>
<evidence type="ECO:0000313" key="1">
    <source>
        <dbReference type="EMBL" id="RAT36125.1"/>
    </source>
</evidence>